<proteinExistence type="predicted"/>
<reference evidence="4" key="1">
    <citation type="submission" date="2023-07" db="EMBL/GenBank/DDBJ databases">
        <title>30 novel species of actinomycetes from the DSMZ collection.</title>
        <authorList>
            <person name="Nouioui I."/>
        </authorList>
    </citation>
    <scope>NUCLEOTIDE SEQUENCE [LARGE SCALE GENOMIC DNA]</scope>
    <source>
        <strain evidence="4">DSM 41699</strain>
    </source>
</reference>
<dbReference type="RefSeq" id="WP_311695137.1">
    <property type="nucleotide sequence ID" value="NZ_JAVREY010000013.1"/>
</dbReference>
<evidence type="ECO:0000313" key="3">
    <source>
        <dbReference type="EMBL" id="MDT0464104.1"/>
    </source>
</evidence>
<evidence type="ECO:0000256" key="1">
    <source>
        <dbReference type="SAM" id="MobiDB-lite"/>
    </source>
</evidence>
<sequence length="187" mass="19370">MTQNGDDVTPARPSGTSELRLAATPAEQRPGGTAEPLEQGLPADHSQAILEATKRVGALLKREGHMFALAGSVAVYAHGGSGHLQHDADFCVRPEDAEAVAATLHGAGLTVYRVAHLLERLAAGHPGELGVRVEVRGEAVQLTGTVASAQSREEILGMVREELAGVPVHSDIVVAETSAPGQAEELA</sequence>
<feature type="region of interest" description="Disordered" evidence="1">
    <location>
        <begin position="1"/>
        <end position="42"/>
    </location>
</feature>
<dbReference type="Proteomes" id="UP001183809">
    <property type="component" value="Unassembled WGS sequence"/>
</dbReference>
<keyword evidence="4" id="KW-1185">Reference proteome</keyword>
<dbReference type="InterPro" id="IPR007055">
    <property type="entry name" value="BON_dom"/>
</dbReference>
<dbReference type="EMBL" id="JAVREY010000013">
    <property type="protein sequence ID" value="MDT0464104.1"/>
    <property type="molecule type" value="Genomic_DNA"/>
</dbReference>
<dbReference type="Gene3D" id="3.30.460.40">
    <property type="match status" value="1"/>
</dbReference>
<dbReference type="Pfam" id="PF04972">
    <property type="entry name" value="BON"/>
    <property type="match status" value="1"/>
</dbReference>
<dbReference type="SUPFAM" id="SSF81301">
    <property type="entry name" value="Nucleotidyltransferase"/>
    <property type="match status" value="1"/>
</dbReference>
<evidence type="ECO:0000259" key="2">
    <source>
        <dbReference type="Pfam" id="PF04972"/>
    </source>
</evidence>
<organism evidence="3 4">
    <name type="scientific">Streptomyces gibsoniae</name>
    <dbReference type="NCBI Taxonomy" id="3075529"/>
    <lineage>
        <taxon>Bacteria</taxon>
        <taxon>Bacillati</taxon>
        <taxon>Actinomycetota</taxon>
        <taxon>Actinomycetes</taxon>
        <taxon>Kitasatosporales</taxon>
        <taxon>Streptomycetaceae</taxon>
        <taxon>Streptomyces</taxon>
    </lineage>
</organism>
<protein>
    <submittedName>
        <fullName evidence="3">BON domain-containing protein</fullName>
    </submittedName>
</protein>
<gene>
    <name evidence="3" type="ORF">RM764_13915</name>
</gene>
<dbReference type="InterPro" id="IPR043519">
    <property type="entry name" value="NT_sf"/>
</dbReference>
<feature type="domain" description="BON" evidence="2">
    <location>
        <begin position="118"/>
        <end position="175"/>
    </location>
</feature>
<name>A0ABU2TT28_9ACTN</name>
<accession>A0ABU2TT28</accession>
<comment type="caution">
    <text evidence="3">The sequence shown here is derived from an EMBL/GenBank/DDBJ whole genome shotgun (WGS) entry which is preliminary data.</text>
</comment>
<evidence type="ECO:0000313" key="4">
    <source>
        <dbReference type="Proteomes" id="UP001183809"/>
    </source>
</evidence>